<dbReference type="Proteomes" id="UP000018050">
    <property type="component" value="Unassembled WGS sequence"/>
</dbReference>
<protein>
    <submittedName>
        <fullName evidence="1">Myosin light chain 2, putative</fullName>
    </submittedName>
</protein>
<dbReference type="VEuPathDB" id="ToxoDB:EAH_00063620"/>
<dbReference type="AlphaFoldDB" id="U6GQK9"/>
<reference evidence="1" key="2">
    <citation type="submission" date="2013-10" db="EMBL/GenBank/DDBJ databases">
        <authorList>
            <person name="Aslett M."/>
        </authorList>
    </citation>
    <scope>NUCLEOTIDE SEQUENCE</scope>
    <source>
        <strain evidence="1">Houghton</strain>
    </source>
</reference>
<dbReference type="RefSeq" id="XP_013248557.1">
    <property type="nucleotide sequence ID" value="XM_013393103.1"/>
</dbReference>
<accession>U6GQK9</accession>
<gene>
    <name evidence="1" type="ORF">EAH_00063620</name>
</gene>
<proteinExistence type="predicted"/>
<keyword evidence="2" id="KW-1185">Reference proteome</keyword>
<dbReference type="InterPro" id="IPR011992">
    <property type="entry name" value="EF-hand-dom_pair"/>
</dbReference>
<dbReference type="OrthoDB" id="354184at2759"/>
<dbReference type="Gene3D" id="1.10.238.10">
    <property type="entry name" value="EF-hand"/>
    <property type="match status" value="1"/>
</dbReference>
<evidence type="ECO:0000313" key="2">
    <source>
        <dbReference type="Proteomes" id="UP000018050"/>
    </source>
</evidence>
<organism evidence="1 2">
    <name type="scientific">Eimeria acervulina</name>
    <name type="common">Coccidian parasite</name>
    <dbReference type="NCBI Taxonomy" id="5801"/>
    <lineage>
        <taxon>Eukaryota</taxon>
        <taxon>Sar</taxon>
        <taxon>Alveolata</taxon>
        <taxon>Apicomplexa</taxon>
        <taxon>Conoidasida</taxon>
        <taxon>Coccidia</taxon>
        <taxon>Eucoccidiorida</taxon>
        <taxon>Eimeriorina</taxon>
        <taxon>Eimeriidae</taxon>
        <taxon>Eimeria</taxon>
    </lineage>
</organism>
<dbReference type="GeneID" id="25274432"/>
<evidence type="ECO:0000313" key="1">
    <source>
        <dbReference type="EMBL" id="CDI81867.1"/>
    </source>
</evidence>
<name>U6GQK9_EIMAC</name>
<sequence>GYSPGEKDCASLPAQVDYKSFQTFLTGALHAEDLAESFQRFFSLFDIQATGDLSAKQLCNIAGDLSAKQLCNIVQMYGDEPLSKEEATKFTEIVMGTEKVLPINVVVDRIMEGQV</sequence>
<dbReference type="SUPFAM" id="SSF47473">
    <property type="entry name" value="EF-hand"/>
    <property type="match status" value="1"/>
</dbReference>
<dbReference type="EMBL" id="HG671868">
    <property type="protein sequence ID" value="CDI81867.1"/>
    <property type="molecule type" value="Genomic_DNA"/>
</dbReference>
<feature type="non-terminal residue" evidence="1">
    <location>
        <position position="1"/>
    </location>
</feature>
<reference evidence="1" key="1">
    <citation type="submission" date="2013-10" db="EMBL/GenBank/DDBJ databases">
        <title>Genomic analysis of the causative agents of coccidiosis in chickens.</title>
        <authorList>
            <person name="Reid A.J."/>
            <person name="Blake D."/>
            <person name="Billington K."/>
            <person name="Browne H."/>
            <person name="Dunn M."/>
            <person name="Hung S."/>
            <person name="Kawahara F."/>
            <person name="Miranda-Saavedra D."/>
            <person name="Mourier T."/>
            <person name="Nagra H."/>
            <person name="Otto T.D."/>
            <person name="Rawlings N."/>
            <person name="Sanchez A."/>
            <person name="Sanders M."/>
            <person name="Subramaniam C."/>
            <person name="Tay Y."/>
            <person name="Dear P."/>
            <person name="Doerig C."/>
            <person name="Gruber A."/>
            <person name="Parkinson J."/>
            <person name="Shirley M."/>
            <person name="Wan K.L."/>
            <person name="Berriman M."/>
            <person name="Tomley F."/>
            <person name="Pain A."/>
        </authorList>
    </citation>
    <scope>NUCLEOTIDE SEQUENCE</scope>
    <source>
        <strain evidence="1">Houghton</strain>
    </source>
</reference>